<dbReference type="AlphaFoldDB" id="A0A1Q5U0B0"/>
<organism evidence="1 2">
    <name type="scientific">Penicillium subrubescens</name>
    <dbReference type="NCBI Taxonomy" id="1316194"/>
    <lineage>
        <taxon>Eukaryota</taxon>
        <taxon>Fungi</taxon>
        <taxon>Dikarya</taxon>
        <taxon>Ascomycota</taxon>
        <taxon>Pezizomycotina</taxon>
        <taxon>Eurotiomycetes</taxon>
        <taxon>Eurotiomycetidae</taxon>
        <taxon>Eurotiales</taxon>
        <taxon>Aspergillaceae</taxon>
        <taxon>Penicillium</taxon>
    </lineage>
</organism>
<proteinExistence type="predicted"/>
<comment type="caution">
    <text evidence="1">The sequence shown here is derived from an EMBL/GenBank/DDBJ whole genome shotgun (WGS) entry which is preliminary data.</text>
</comment>
<keyword evidence="2" id="KW-1185">Reference proteome</keyword>
<accession>A0A1Q5U0B0</accession>
<evidence type="ECO:0000313" key="1">
    <source>
        <dbReference type="EMBL" id="OKP05902.1"/>
    </source>
</evidence>
<protein>
    <submittedName>
        <fullName evidence="1">Uncharacterized protein</fullName>
    </submittedName>
</protein>
<dbReference type="EMBL" id="MNBE01000602">
    <property type="protein sequence ID" value="OKP05902.1"/>
    <property type="molecule type" value="Genomic_DNA"/>
</dbReference>
<evidence type="ECO:0000313" key="2">
    <source>
        <dbReference type="Proteomes" id="UP000186955"/>
    </source>
</evidence>
<dbReference type="Proteomes" id="UP000186955">
    <property type="component" value="Unassembled WGS sequence"/>
</dbReference>
<gene>
    <name evidence="1" type="ORF">PENSUB_6622</name>
</gene>
<reference evidence="1 2" key="1">
    <citation type="submission" date="2016-10" db="EMBL/GenBank/DDBJ databases">
        <title>Genome sequence of the ascomycete fungus Penicillium subrubescens.</title>
        <authorList>
            <person name="De Vries R.P."/>
            <person name="Peng M."/>
            <person name="Dilokpimol A."/>
            <person name="Hilden K."/>
            <person name="Makela M.R."/>
            <person name="Grigoriev I."/>
            <person name="Riley R."/>
            <person name="Granchi Z."/>
        </authorList>
    </citation>
    <scope>NUCLEOTIDE SEQUENCE [LARGE SCALE GENOMIC DNA]</scope>
    <source>
        <strain evidence="1 2">CBS 132785</strain>
    </source>
</reference>
<sequence length="92" mass="10210">MTPPFADEYRYLDITSSRVVATLGEKGIKYGFCGGYAAGFIVSQRVTKDIDVIASKDPTEAFLAPVAVEEILSAHKDLEGRWELVNREVEKE</sequence>
<name>A0A1Q5U0B0_9EURO</name>